<dbReference type="InterPro" id="IPR001279">
    <property type="entry name" value="Metallo-B-lactamas"/>
</dbReference>
<dbReference type="Pfam" id="PF13567">
    <property type="entry name" value="DUF4131"/>
    <property type="match status" value="1"/>
</dbReference>
<dbReference type="InterPro" id="IPR035681">
    <property type="entry name" value="ComA-like_MBL"/>
</dbReference>
<dbReference type="InterPro" id="IPR025405">
    <property type="entry name" value="DUF4131"/>
</dbReference>
<dbReference type="GO" id="GO:0005886">
    <property type="term" value="C:plasma membrane"/>
    <property type="evidence" value="ECO:0007669"/>
    <property type="project" value="UniProtKB-SubCell"/>
</dbReference>
<evidence type="ECO:0000259" key="7">
    <source>
        <dbReference type="SMART" id="SM00849"/>
    </source>
</evidence>
<gene>
    <name evidence="8" type="ORF">F4Y42_11415</name>
</gene>
<dbReference type="PANTHER" id="PTHR30619">
    <property type="entry name" value="DNA INTERNALIZATION/COMPETENCE PROTEIN COMEC/REC2"/>
    <property type="match status" value="1"/>
</dbReference>
<feature type="transmembrane region" description="Helical" evidence="6">
    <location>
        <begin position="581"/>
        <end position="599"/>
    </location>
</feature>
<name>A0A6B0YSN1_9CHLR</name>
<feature type="transmembrane region" description="Helical" evidence="6">
    <location>
        <begin position="525"/>
        <end position="543"/>
    </location>
</feature>
<dbReference type="InterPro" id="IPR036866">
    <property type="entry name" value="RibonucZ/Hydroxyglut_hydro"/>
</dbReference>
<keyword evidence="4 6" id="KW-1133">Transmembrane helix</keyword>
<evidence type="ECO:0000256" key="1">
    <source>
        <dbReference type="ARBA" id="ARBA00004651"/>
    </source>
</evidence>
<keyword evidence="3 6" id="KW-0812">Transmembrane</keyword>
<evidence type="ECO:0000256" key="4">
    <source>
        <dbReference type="ARBA" id="ARBA00022989"/>
    </source>
</evidence>
<dbReference type="SUPFAM" id="SSF56281">
    <property type="entry name" value="Metallo-hydrolase/oxidoreductase"/>
    <property type="match status" value="1"/>
</dbReference>
<protein>
    <submittedName>
        <fullName evidence="8">DUF4131 domain-containing protein</fullName>
    </submittedName>
</protein>
<keyword evidence="5 6" id="KW-0472">Membrane</keyword>
<dbReference type="CDD" id="cd07731">
    <property type="entry name" value="ComA-like_MBL-fold"/>
    <property type="match status" value="1"/>
</dbReference>
<dbReference type="EMBL" id="VXRG01000096">
    <property type="protein sequence ID" value="MXY94040.1"/>
    <property type="molecule type" value="Genomic_DNA"/>
</dbReference>
<dbReference type="Gene3D" id="3.60.15.10">
    <property type="entry name" value="Ribonuclease Z/Hydroxyacylglutathione hydrolase-like"/>
    <property type="match status" value="1"/>
</dbReference>
<dbReference type="Pfam" id="PF03772">
    <property type="entry name" value="Competence"/>
    <property type="match status" value="1"/>
</dbReference>
<dbReference type="AlphaFoldDB" id="A0A6B0YSN1"/>
<evidence type="ECO:0000256" key="6">
    <source>
        <dbReference type="SAM" id="Phobius"/>
    </source>
</evidence>
<comment type="caution">
    <text evidence="8">The sequence shown here is derived from an EMBL/GenBank/DDBJ whole genome shotgun (WGS) entry which is preliminary data.</text>
</comment>
<feature type="transmembrane region" description="Helical" evidence="6">
    <location>
        <begin position="351"/>
        <end position="370"/>
    </location>
</feature>
<feature type="transmembrane region" description="Helical" evidence="6">
    <location>
        <begin position="494"/>
        <end position="513"/>
    </location>
</feature>
<proteinExistence type="predicted"/>
<organism evidence="8">
    <name type="scientific">Caldilineaceae bacterium SB0664_bin_27</name>
    <dbReference type="NCBI Taxonomy" id="2605260"/>
    <lineage>
        <taxon>Bacteria</taxon>
        <taxon>Bacillati</taxon>
        <taxon>Chloroflexota</taxon>
        <taxon>Caldilineae</taxon>
        <taxon>Caldilineales</taxon>
        <taxon>Caldilineaceae</taxon>
    </lineage>
</organism>
<feature type="transmembrane region" description="Helical" evidence="6">
    <location>
        <begin position="33"/>
        <end position="54"/>
    </location>
</feature>
<reference evidence="8" key="1">
    <citation type="submission" date="2019-09" db="EMBL/GenBank/DDBJ databases">
        <title>Characterisation of the sponge microbiome using genome-centric metagenomics.</title>
        <authorList>
            <person name="Engelberts J.P."/>
            <person name="Robbins S.J."/>
            <person name="De Goeij J.M."/>
            <person name="Aranda M."/>
            <person name="Bell S.C."/>
            <person name="Webster N.S."/>
        </authorList>
    </citation>
    <scope>NUCLEOTIDE SEQUENCE</scope>
    <source>
        <strain evidence="8">SB0664_bin_27</strain>
    </source>
</reference>
<dbReference type="InterPro" id="IPR004477">
    <property type="entry name" value="ComEC_N"/>
</dbReference>
<dbReference type="SMART" id="SM00849">
    <property type="entry name" value="Lactamase_B"/>
    <property type="match status" value="1"/>
</dbReference>
<feature type="transmembrane region" description="Helical" evidence="6">
    <location>
        <begin position="279"/>
        <end position="303"/>
    </location>
</feature>
<evidence type="ECO:0000256" key="5">
    <source>
        <dbReference type="ARBA" id="ARBA00023136"/>
    </source>
</evidence>
<keyword evidence="2" id="KW-1003">Cell membrane</keyword>
<feature type="transmembrane region" description="Helical" evidence="6">
    <location>
        <begin position="315"/>
        <end position="344"/>
    </location>
</feature>
<feature type="domain" description="Metallo-beta-lactamase" evidence="7">
    <location>
        <begin position="616"/>
        <end position="818"/>
    </location>
</feature>
<evidence type="ECO:0000256" key="3">
    <source>
        <dbReference type="ARBA" id="ARBA00022692"/>
    </source>
</evidence>
<evidence type="ECO:0000313" key="8">
    <source>
        <dbReference type="EMBL" id="MXY94040.1"/>
    </source>
</evidence>
<accession>A0A6B0YSN1</accession>
<sequence>MKLLYLATAYLVGIAAGRFLWQKGWSGCGIGDHYWMAALALIPVCLWMDARVIVRAAKPMRWPATAGFAAPRGSLSSWLSGAIALAGICGVLRLGSHTPRPCLGPSQLAYYNSDERDSSSLRVAVDGYVASYPVLRDGRRRLDIEVESLELSGERKKVSGRLRIQTGDVYRFRYGESVRVRGELTYPPVFEDFDYRAYLARKQIHSLMLRPSIEPQPGMLRGGFPLQLIYGVRNRGERLLNRLLPEPHASLANGMLLGIEAGIPRALYDKFNLTGTSHVIVISGSNVTLVTGVLMALGIWAFGKRGALWPTLGGLAFYALLVGGDAAVMRAALMGSLFVIATVLGRRSTALVSLAAACLLMTLWNPLMLWDVGFQLSSAATAGLILIGPALTGGFSSLLKQLMSRLRRSGPLPGSPGPEFLMPSSIGDLLRDALIMSLAANIATFPLIAFYFGRLSMISLLANLLIAPVQPWIMIFGGIALTAGLSGLEQIAQFLLFIPYASLRWTTMVVNWSSSFQGASVEVDWFGGSAAAFTYAAILGLYWRKPILSSLLRIWRRAILFSALPHREASTRIGLAFLRKANWAVGVSFAVAGLVWSFALTQPDGQLHVHFLDVGQGDGIFIQTPSGRQVLIDGGDDSQQLYAELGAVMPFWDRRIDYAVVTHPDWDHLGAQTDLPERFRIGSAINSENTRGHEDSEIWLSALSAAGVPVEGLQQGGWLDLGDGVALWVLWPPPEVKMKNFDEDDKNERSLVLKLVYGEFTALLTGDAGRPSEKLLLQGGQPIEAHVLKVGHHGSEHSSSAAFVEAVGPSVAVIQVGAENRYGHPSPEVLEILDGRLVLRNDLEGRVHVRSDGKLMWIETEEGTGAYLPGRRGGSESLGTDWN</sequence>
<dbReference type="Pfam" id="PF00753">
    <property type="entry name" value="Lactamase_B"/>
    <property type="match status" value="1"/>
</dbReference>
<comment type="subcellular location">
    <subcellularLocation>
        <location evidence="1">Cell membrane</location>
        <topology evidence="1">Multi-pass membrane protein</topology>
    </subcellularLocation>
</comment>
<evidence type="ECO:0000256" key="2">
    <source>
        <dbReference type="ARBA" id="ARBA00022475"/>
    </source>
</evidence>
<feature type="transmembrane region" description="Helical" evidence="6">
    <location>
        <begin position="458"/>
        <end position="482"/>
    </location>
</feature>
<feature type="transmembrane region" description="Helical" evidence="6">
    <location>
        <begin position="376"/>
        <end position="399"/>
    </location>
</feature>
<dbReference type="PANTHER" id="PTHR30619:SF1">
    <property type="entry name" value="RECOMBINATION PROTEIN 2"/>
    <property type="match status" value="1"/>
</dbReference>
<dbReference type="NCBIfam" id="TIGR00360">
    <property type="entry name" value="ComEC_N-term"/>
    <property type="match status" value="1"/>
</dbReference>
<dbReference type="InterPro" id="IPR052159">
    <property type="entry name" value="Competence_DNA_uptake"/>
</dbReference>
<feature type="transmembrane region" description="Helical" evidence="6">
    <location>
        <begin position="433"/>
        <end position="452"/>
    </location>
</feature>